<keyword evidence="7 11" id="KW-0472">Membrane</keyword>
<dbReference type="RefSeq" id="WP_021759056.1">
    <property type="nucleotide sequence ID" value="NC_022444.1"/>
</dbReference>
<dbReference type="HOGENOM" id="CLU_028108_1_1_7"/>
<gene>
    <name evidence="14" type="primary">fliF</name>
    <name evidence="14" type="ORF">DGI_0505</name>
</gene>
<dbReference type="InterPro" id="IPR013556">
    <property type="entry name" value="Flag_M-ring_C"/>
</dbReference>
<evidence type="ECO:0000259" key="13">
    <source>
        <dbReference type="Pfam" id="PF08345"/>
    </source>
</evidence>
<dbReference type="eggNOG" id="COG1766">
    <property type="taxonomic scope" value="Bacteria"/>
</dbReference>
<dbReference type="Gene3D" id="3.30.300.30">
    <property type="match status" value="1"/>
</dbReference>
<dbReference type="InterPro" id="IPR043427">
    <property type="entry name" value="YscJ/FliF"/>
</dbReference>
<dbReference type="InterPro" id="IPR045851">
    <property type="entry name" value="AMP-bd_C_sf"/>
</dbReference>
<evidence type="ECO:0000256" key="11">
    <source>
        <dbReference type="SAM" id="Phobius"/>
    </source>
</evidence>
<dbReference type="PIRSF" id="PIRSF004862">
    <property type="entry name" value="FliF"/>
    <property type="match status" value="1"/>
</dbReference>
<keyword evidence="5 11" id="KW-0812">Transmembrane</keyword>
<feature type="compositionally biased region" description="Basic and acidic residues" evidence="10">
    <location>
        <begin position="283"/>
        <end position="300"/>
    </location>
</feature>
<comment type="function">
    <text evidence="9">The M ring may be actively involved in energy transduction.</text>
</comment>
<feature type="region of interest" description="Disordered" evidence="10">
    <location>
        <begin position="283"/>
        <end position="335"/>
    </location>
</feature>
<keyword evidence="14" id="KW-0282">Flagellum</keyword>
<accession>T2G8A2</accession>
<dbReference type="InterPro" id="IPR000067">
    <property type="entry name" value="FlgMring_FliF"/>
</dbReference>
<organism evidence="14 15">
    <name type="scientific">Megalodesulfovibrio gigas (strain ATCC 19364 / DSM 1382 / NCIMB 9332 / VKM B-1759)</name>
    <name type="common">Desulfovibrio gigas</name>
    <dbReference type="NCBI Taxonomy" id="1121448"/>
    <lineage>
        <taxon>Bacteria</taxon>
        <taxon>Pseudomonadati</taxon>
        <taxon>Thermodesulfobacteriota</taxon>
        <taxon>Desulfovibrionia</taxon>
        <taxon>Desulfovibrionales</taxon>
        <taxon>Desulfovibrionaceae</taxon>
        <taxon>Megalodesulfovibrio</taxon>
    </lineage>
</organism>
<dbReference type="OrthoDB" id="9807026at2"/>
<proteinExistence type="inferred from homology"/>
<evidence type="ECO:0000313" key="15">
    <source>
        <dbReference type="Proteomes" id="UP000016587"/>
    </source>
</evidence>
<dbReference type="EMBL" id="CP006585">
    <property type="protein sequence ID" value="AGW12414.1"/>
    <property type="molecule type" value="Genomic_DNA"/>
</dbReference>
<name>T2G8A2_MEGG1</name>
<feature type="transmembrane region" description="Helical" evidence="11">
    <location>
        <begin position="25"/>
        <end position="45"/>
    </location>
</feature>
<evidence type="ECO:0000256" key="7">
    <source>
        <dbReference type="ARBA" id="ARBA00023136"/>
    </source>
</evidence>
<comment type="subcellular location">
    <subcellularLocation>
        <location evidence="1 9">Bacterial flagellum basal body</location>
    </subcellularLocation>
    <subcellularLocation>
        <location evidence="2">Cell membrane</location>
        <topology evidence="2">Multi-pass membrane protein</topology>
    </subcellularLocation>
</comment>
<dbReference type="Pfam" id="PF08345">
    <property type="entry name" value="YscJ_FliF_C"/>
    <property type="match status" value="1"/>
</dbReference>
<evidence type="ECO:0000256" key="4">
    <source>
        <dbReference type="ARBA" id="ARBA00022475"/>
    </source>
</evidence>
<dbReference type="NCBIfam" id="TIGR00206">
    <property type="entry name" value="fliF"/>
    <property type="match status" value="1"/>
</dbReference>
<dbReference type="Proteomes" id="UP000016587">
    <property type="component" value="Chromosome"/>
</dbReference>
<dbReference type="InterPro" id="IPR006182">
    <property type="entry name" value="FliF_N_dom"/>
</dbReference>
<evidence type="ECO:0000256" key="5">
    <source>
        <dbReference type="ARBA" id="ARBA00022692"/>
    </source>
</evidence>
<evidence type="ECO:0000256" key="9">
    <source>
        <dbReference type="PIRNR" id="PIRNR004862"/>
    </source>
</evidence>
<dbReference type="GO" id="GO:0003774">
    <property type="term" value="F:cytoskeletal motor activity"/>
    <property type="evidence" value="ECO:0007669"/>
    <property type="project" value="InterPro"/>
</dbReference>
<evidence type="ECO:0000256" key="10">
    <source>
        <dbReference type="SAM" id="MobiDB-lite"/>
    </source>
</evidence>
<dbReference type="PATRIC" id="fig|1121448.10.peg.500"/>
<dbReference type="Pfam" id="PF01514">
    <property type="entry name" value="YscJ_FliF"/>
    <property type="match status" value="1"/>
</dbReference>
<evidence type="ECO:0000256" key="8">
    <source>
        <dbReference type="ARBA" id="ARBA00023143"/>
    </source>
</evidence>
<comment type="similarity">
    <text evidence="3 9">Belongs to the FliF family.</text>
</comment>
<keyword evidence="14" id="KW-0966">Cell projection</keyword>
<dbReference type="PRINTS" id="PR01009">
    <property type="entry name" value="FLGMRINGFLIF"/>
</dbReference>
<evidence type="ECO:0000256" key="1">
    <source>
        <dbReference type="ARBA" id="ARBA00004117"/>
    </source>
</evidence>
<keyword evidence="8 9" id="KW-0975">Bacterial flagellum</keyword>
<dbReference type="STRING" id="1121448.DGI_0505"/>
<dbReference type="GO" id="GO:0071973">
    <property type="term" value="P:bacterial-type flagellum-dependent cell motility"/>
    <property type="evidence" value="ECO:0007669"/>
    <property type="project" value="InterPro"/>
</dbReference>
<evidence type="ECO:0000256" key="3">
    <source>
        <dbReference type="ARBA" id="ARBA00007971"/>
    </source>
</evidence>
<keyword evidence="6 11" id="KW-1133">Transmembrane helix</keyword>
<evidence type="ECO:0000259" key="12">
    <source>
        <dbReference type="Pfam" id="PF01514"/>
    </source>
</evidence>
<evidence type="ECO:0000313" key="14">
    <source>
        <dbReference type="EMBL" id="AGW12414.1"/>
    </source>
</evidence>
<reference evidence="14 15" key="1">
    <citation type="journal article" date="2013" name="J. Bacteriol.">
        <title>Roles of HynAB and Ech, the only two hydrogenases found in the model sulfate reducer Desulfovibrio gigas.</title>
        <authorList>
            <person name="Morais-Silva F.O."/>
            <person name="Santos C.I."/>
            <person name="Rodrigues R."/>
            <person name="Pereira I.A."/>
            <person name="Rodrigues-Pousada C."/>
        </authorList>
    </citation>
    <scope>NUCLEOTIDE SEQUENCE [LARGE SCALE GENOMIC DNA]</scope>
    <source>
        <strain evidence="15">ATCC 19364 / DSM 1382 / NCIMB 9332 / VKM B-1759</strain>
    </source>
</reference>
<feature type="domain" description="Flagellar M-ring N-terminal" evidence="12">
    <location>
        <begin position="46"/>
        <end position="220"/>
    </location>
</feature>
<evidence type="ECO:0000256" key="2">
    <source>
        <dbReference type="ARBA" id="ARBA00004651"/>
    </source>
</evidence>
<feature type="transmembrane region" description="Helical" evidence="11">
    <location>
        <begin position="440"/>
        <end position="462"/>
    </location>
</feature>
<keyword evidence="15" id="KW-1185">Reference proteome</keyword>
<keyword evidence="4" id="KW-1003">Cell membrane</keyword>
<dbReference type="AlphaFoldDB" id="T2G8A2"/>
<dbReference type="PANTHER" id="PTHR30046">
    <property type="entry name" value="FLAGELLAR M-RING PROTEIN"/>
    <property type="match status" value="1"/>
</dbReference>
<keyword evidence="14" id="KW-0969">Cilium</keyword>
<dbReference type="KEGG" id="dgg:DGI_0505"/>
<sequence length="537" mass="59911">MANMITTTIERFKGFWARTNVTQRVFLAGLTVAVVAAFMFMLVMLNQPNMKVLYTQLAPEDANRIVEILKAEKVKYSLVDNGATVMVPEALVYDLRLRIAGEGAMVGQGVGFEIFDELKMGQTDFVQKINYQRALQGELARTIMEFPEIEKARVHLVIPKKSLFIEEEARPSASIVLQVRDGKKLDQKQVQSVVNLVAMAVEGLDKDKITVTDTRGQSLFAPSQDGTLEGLTTTQLSYKQTMERSYERRIEEMLAPVVGTGKVIAKVNADLDFSQRTIRKESWDPEKAVIRSEQRSEESTQGRANTESGVPEANFRGDGITGALSTQESNRETRTTNYEINKEEQSIVAPVGELSRLTVAVIVDGMYEKGEGAETYTFVPRSEEEMARFQELVKGAVGYESSRGDTVQVNNISFGGPEIEEKPSFTKMALDLLLRNMKTILSFVALVIFVMVVVRPVILALIRPSVTGEAVEGLEGLPEGEQRLALMEGDSEELEAMDAMRKIEDIKAHAMQLTEQHMEQAVNILRNWIKDNEPARI</sequence>
<feature type="domain" description="Flagellar M-ring C-terminal" evidence="13">
    <location>
        <begin position="254"/>
        <end position="414"/>
    </location>
</feature>
<evidence type="ECO:0000256" key="6">
    <source>
        <dbReference type="ARBA" id="ARBA00022989"/>
    </source>
</evidence>
<protein>
    <recommendedName>
        <fullName evidence="9">Flagellar M-ring protein</fullName>
    </recommendedName>
</protein>
<dbReference type="GO" id="GO:0009431">
    <property type="term" value="C:bacterial-type flagellum basal body, MS ring"/>
    <property type="evidence" value="ECO:0007669"/>
    <property type="project" value="InterPro"/>
</dbReference>
<reference evidence="15" key="2">
    <citation type="submission" date="2013-07" db="EMBL/GenBank/DDBJ databases">
        <authorList>
            <person name="Morais-Silva F.O."/>
            <person name="Rezende A.M."/>
            <person name="Pimentel C."/>
            <person name="Resende D.M."/>
            <person name="Santos C.I."/>
            <person name="Clemente C."/>
            <person name="de Oliveira L.M."/>
            <person name="da Silva S.M."/>
            <person name="Costa D.A."/>
            <person name="Varela-Raposo A."/>
            <person name="Horacio E.C.A."/>
            <person name="Matos M."/>
            <person name="Flores O."/>
            <person name="Ruiz J.C."/>
            <person name="Rodrigues-Pousada C."/>
        </authorList>
    </citation>
    <scope>NUCLEOTIDE SEQUENCE [LARGE SCALE GENOMIC DNA]</scope>
    <source>
        <strain evidence="15">ATCC 19364 / DSM 1382 / NCIMB 9332 / VKM B-1759</strain>
    </source>
</reference>
<dbReference type="GO" id="GO:0005886">
    <property type="term" value="C:plasma membrane"/>
    <property type="evidence" value="ECO:0007669"/>
    <property type="project" value="UniProtKB-SubCell"/>
</dbReference>
<dbReference type="PANTHER" id="PTHR30046:SF0">
    <property type="entry name" value="FLAGELLAR M-RING PROTEIN"/>
    <property type="match status" value="1"/>
</dbReference>